<proteinExistence type="predicted"/>
<evidence type="ECO:0000313" key="8">
    <source>
        <dbReference type="Proteomes" id="UP001596439"/>
    </source>
</evidence>
<protein>
    <submittedName>
        <fullName evidence="7">Ribonuclease E/G</fullName>
    </submittedName>
</protein>
<accession>A0ABW2PLR1</accession>
<keyword evidence="8" id="KW-1185">Reference proteome</keyword>
<keyword evidence="5" id="KW-0694">RNA-binding</keyword>
<comment type="cofactor">
    <cofactor evidence="1">
        <name>Mg(2+)</name>
        <dbReference type="ChEBI" id="CHEBI:18420"/>
    </cofactor>
</comment>
<evidence type="ECO:0000256" key="2">
    <source>
        <dbReference type="ARBA" id="ARBA00022723"/>
    </source>
</evidence>
<reference evidence="8" key="1">
    <citation type="journal article" date="2019" name="Int. J. Syst. Evol. Microbiol.">
        <title>The Global Catalogue of Microorganisms (GCM) 10K type strain sequencing project: providing services to taxonomists for standard genome sequencing and annotation.</title>
        <authorList>
            <consortium name="The Broad Institute Genomics Platform"/>
            <consortium name="The Broad Institute Genome Sequencing Center for Infectious Disease"/>
            <person name="Wu L."/>
            <person name="Ma J."/>
        </authorList>
    </citation>
    <scope>NUCLEOTIDE SEQUENCE [LARGE SCALE GENOMIC DNA]</scope>
    <source>
        <strain evidence="8">CCUG 55590</strain>
    </source>
</reference>
<keyword evidence="2" id="KW-0479">Metal-binding</keyword>
<evidence type="ECO:0000256" key="5">
    <source>
        <dbReference type="ARBA" id="ARBA00022884"/>
    </source>
</evidence>
<keyword evidence="4" id="KW-0460">Magnesium</keyword>
<dbReference type="InterPro" id="IPR019307">
    <property type="entry name" value="RNA-bd_AU-1/RNase_E/G"/>
</dbReference>
<feature type="domain" description="RNA-binding protein AU-1/Ribonuclease E/G" evidence="6">
    <location>
        <begin position="116"/>
        <end position="359"/>
    </location>
</feature>
<evidence type="ECO:0000259" key="6">
    <source>
        <dbReference type="Pfam" id="PF10150"/>
    </source>
</evidence>
<gene>
    <name evidence="7" type="ORF">ACFQO8_09275</name>
</gene>
<dbReference type="InterPro" id="IPR012340">
    <property type="entry name" value="NA-bd_OB-fold"/>
</dbReference>
<dbReference type="RefSeq" id="WP_214789317.1">
    <property type="nucleotide sequence ID" value="NZ_JANIEL010000009.1"/>
</dbReference>
<dbReference type="EMBL" id="JBHTCE010000001">
    <property type="protein sequence ID" value="MFC7390339.1"/>
    <property type="molecule type" value="Genomic_DNA"/>
</dbReference>
<dbReference type="PANTHER" id="PTHR30001:SF0">
    <property type="entry name" value="RIBONUCLEASE G"/>
    <property type="match status" value="1"/>
</dbReference>
<dbReference type="InterPro" id="IPR004659">
    <property type="entry name" value="RNase_E/G"/>
</dbReference>
<dbReference type="Proteomes" id="UP001596439">
    <property type="component" value="Unassembled WGS sequence"/>
</dbReference>
<dbReference type="PANTHER" id="PTHR30001">
    <property type="entry name" value="RIBONUCLEASE"/>
    <property type="match status" value="1"/>
</dbReference>
<name>A0ABW2PLR1_9BACL</name>
<evidence type="ECO:0000256" key="4">
    <source>
        <dbReference type="ARBA" id="ARBA00022842"/>
    </source>
</evidence>
<organism evidence="7 8">
    <name type="scientific">Exiguobacterium aestuarii</name>
    <dbReference type="NCBI Taxonomy" id="273527"/>
    <lineage>
        <taxon>Bacteria</taxon>
        <taxon>Bacillati</taxon>
        <taxon>Bacillota</taxon>
        <taxon>Bacilli</taxon>
        <taxon>Bacillales</taxon>
        <taxon>Bacillales Family XII. Incertae Sedis</taxon>
        <taxon>Exiguobacterium</taxon>
    </lineage>
</organism>
<sequence>MKLIYERTPSIERAMLVDGERLLEVEERFVDQLSVGTIVEAAIERIHPSLGAAFLTDGETTFFLPIAETLRALASYPDVPAIGQAAVVGEKRLVQVTKEGINGKHHKVTENIRFGGRYLVYFPYGRRKLFSRKLDLVTQDRLSKSVALSEEEGVLFRTEAGQVAPDALQEELDLLRDRAKTVIEQRYGQDELLCEHFVRRHAVESVLLNDKEGQARIERLDVPVKRHIGKGRIPEAKRLDGMIEKLESRAVWLDGGAFVLIEQVETMTVIDVNSGKNVAVKDKGRAADTINEAALYTIMEQLRLRNIGGMIVIDFLRGSKEGQTRLLKKMKELGARDPRRVEVYGFTLMGLFELSRERTGRSIQDRMTYAGKSSKLAVFSQFERALLDLSGQYEAVVLSLPKKWHDVSWHEFDIDVHLIEGDPKFAFYGTSAECQNFLSRR</sequence>
<dbReference type="Pfam" id="PF10150">
    <property type="entry name" value="RNase_E_G"/>
    <property type="match status" value="1"/>
</dbReference>
<dbReference type="Gene3D" id="2.40.50.140">
    <property type="entry name" value="Nucleic acid-binding proteins"/>
    <property type="match status" value="1"/>
</dbReference>
<evidence type="ECO:0000256" key="1">
    <source>
        <dbReference type="ARBA" id="ARBA00001946"/>
    </source>
</evidence>
<evidence type="ECO:0000256" key="3">
    <source>
        <dbReference type="ARBA" id="ARBA00022801"/>
    </source>
</evidence>
<comment type="caution">
    <text evidence="7">The sequence shown here is derived from an EMBL/GenBank/DDBJ whole genome shotgun (WGS) entry which is preliminary data.</text>
</comment>
<keyword evidence="3" id="KW-0378">Hydrolase</keyword>
<evidence type="ECO:0000313" key="7">
    <source>
        <dbReference type="EMBL" id="MFC7390339.1"/>
    </source>
</evidence>